<comment type="caution">
    <text evidence="1">The sequence shown here is derived from an EMBL/GenBank/DDBJ whole genome shotgun (WGS) entry which is preliminary data.</text>
</comment>
<organism evidence="1 2">
    <name type="scientific">Noviherbaspirillum suwonense</name>
    <dbReference type="NCBI Taxonomy" id="1224511"/>
    <lineage>
        <taxon>Bacteria</taxon>
        <taxon>Pseudomonadati</taxon>
        <taxon>Pseudomonadota</taxon>
        <taxon>Betaproteobacteria</taxon>
        <taxon>Burkholderiales</taxon>
        <taxon>Oxalobacteraceae</taxon>
        <taxon>Noviherbaspirillum</taxon>
    </lineage>
</organism>
<protein>
    <recommendedName>
        <fullName evidence="3">WGR domain-containing protein</fullName>
    </recommendedName>
</protein>
<sequence>MTTVTTIEATEHPCSVKGWTVLSSLPGSGNAFFYWRNAAGIVSEGGYATAEQADQAAGEEARRAWRNVFGEDAVREGWDIFDVDGRPDLQRCDEAAVFQNDFEAWCFVVDRAERHPVSAAALALAVLPVRYRNQIVQIVKDNMPHGIPPVTTANQHPAVLRQAS</sequence>
<dbReference type="RefSeq" id="WP_283445544.1">
    <property type="nucleotide sequence ID" value="NZ_FXUL01000038.1"/>
</dbReference>
<evidence type="ECO:0000313" key="1">
    <source>
        <dbReference type="EMBL" id="SMP80781.1"/>
    </source>
</evidence>
<gene>
    <name evidence="1" type="ORF">SAMN06295970_13829</name>
</gene>
<dbReference type="EMBL" id="FXUL01000038">
    <property type="protein sequence ID" value="SMP80781.1"/>
    <property type="molecule type" value="Genomic_DNA"/>
</dbReference>
<dbReference type="Proteomes" id="UP001158049">
    <property type="component" value="Unassembled WGS sequence"/>
</dbReference>
<evidence type="ECO:0000313" key="2">
    <source>
        <dbReference type="Proteomes" id="UP001158049"/>
    </source>
</evidence>
<evidence type="ECO:0008006" key="3">
    <source>
        <dbReference type="Google" id="ProtNLM"/>
    </source>
</evidence>
<reference evidence="1 2" key="1">
    <citation type="submission" date="2017-05" db="EMBL/GenBank/DDBJ databases">
        <authorList>
            <person name="Varghese N."/>
            <person name="Submissions S."/>
        </authorList>
    </citation>
    <scope>NUCLEOTIDE SEQUENCE [LARGE SCALE GENOMIC DNA]</scope>
    <source>
        <strain evidence="1 2">DSM 26001</strain>
    </source>
</reference>
<name>A0ABY1QWI7_9BURK</name>
<keyword evidence="2" id="KW-1185">Reference proteome</keyword>
<proteinExistence type="predicted"/>
<accession>A0ABY1QWI7</accession>